<sequence>MGSGPARIAVERITVRNSEKGPLEMDTMTVRVRAKQENRIGPEQRLVVIRSVGESRADHALTNTNIKIPL</sequence>
<evidence type="ECO:0008006" key="2">
    <source>
        <dbReference type="Google" id="ProtNLM"/>
    </source>
</evidence>
<accession>A0AAU7CKV3</accession>
<organism evidence="1">
    <name type="scientific">Singulisphaera sp. Ch08</name>
    <dbReference type="NCBI Taxonomy" id="3120278"/>
    <lineage>
        <taxon>Bacteria</taxon>
        <taxon>Pseudomonadati</taxon>
        <taxon>Planctomycetota</taxon>
        <taxon>Planctomycetia</taxon>
        <taxon>Isosphaerales</taxon>
        <taxon>Isosphaeraceae</taxon>
        <taxon>Singulisphaera</taxon>
    </lineage>
</organism>
<dbReference type="RefSeq" id="WP_406698774.1">
    <property type="nucleotide sequence ID" value="NZ_CP155447.1"/>
</dbReference>
<evidence type="ECO:0000313" key="1">
    <source>
        <dbReference type="EMBL" id="XBH05924.1"/>
    </source>
</evidence>
<protein>
    <recommendedName>
        <fullName evidence="2">DUF1573 domain-containing protein</fullName>
    </recommendedName>
</protein>
<proteinExistence type="predicted"/>
<reference evidence="1" key="1">
    <citation type="submission" date="2024-05" db="EMBL/GenBank/DDBJ databases">
        <title>Planctomycetes of the genus Singulisphaera possess chitinolytic capabilities.</title>
        <authorList>
            <person name="Ivanova A."/>
        </authorList>
    </citation>
    <scope>NUCLEOTIDE SEQUENCE</scope>
    <source>
        <strain evidence="1">Ch08T</strain>
    </source>
</reference>
<gene>
    <name evidence="1" type="ORF">V5E97_07795</name>
</gene>
<dbReference type="AlphaFoldDB" id="A0AAU7CKV3"/>
<name>A0AAU7CKV3_9BACT</name>
<dbReference type="EMBL" id="CP155447">
    <property type="protein sequence ID" value="XBH05924.1"/>
    <property type="molecule type" value="Genomic_DNA"/>
</dbReference>